<dbReference type="PANTHER" id="PTHR45679:SF5">
    <property type="entry name" value="ER DEGRADATION-ENHANCING ALPHA-MANNOSIDASE-LIKE PROTEIN 1"/>
    <property type="match status" value="1"/>
</dbReference>
<sequence length="553" mass="61897">MSITLLDALDTFLLMNRKEDMEDALRKISQFVHFDMDTKVHVFEVVIRVLGGLLSGHLLLERSPEAFPKYDGILLDKAIDVAQRLRPAFDSRTGLPYLFVNLRKGKLATLDKNSNTTCTACAGTLLLEFGHLSALTGDPQWAELAEHAAEAMFDRRSSLGLVGGSINVDSSAWVSREATTGPGVDSYYEYLLKSYLMFGNLEHLQMFTELYGSVMQQLQPPSYLPGSAFLVSAHMDSGRLSRTFVSSLAAFWPAMQALVGLEEEAVQLHEGFLSAWREFGWLPELFGLELEQIDPHDPGYQLRPESIESNYILYALTQDPKYLDVARRIQRILNTHNRVKCGFASINNVTTGMLNDFWCRGKASLNVCQVMLRQRTATGQAPLQVCPGVPYAHHYSDIQESYFLSETVKYLYLTFVEGSGALLDYFIFSTEGHLLPPQPPADQEAATAEERVYLEAVAESRHESKCTRFCETSNPVKQAATVSQLQQAFPLLHFDAADAELIQRRRCVACTQVTKHMGSKPAADSSLKIEQLSSAIQTAYVRFKLRFNLQLST</sequence>
<dbReference type="InterPro" id="IPR001382">
    <property type="entry name" value="Glyco_hydro_47"/>
</dbReference>
<dbReference type="InterPro" id="IPR036026">
    <property type="entry name" value="Seven-hairpin_glycosidases"/>
</dbReference>
<dbReference type="InterPro" id="IPR012341">
    <property type="entry name" value="6hp_glycosidase-like_sf"/>
</dbReference>
<dbReference type="SUPFAM" id="SSF48225">
    <property type="entry name" value="Seven-hairpin glycosidases"/>
    <property type="match status" value="1"/>
</dbReference>
<comment type="subcellular location">
    <subcellularLocation>
        <location evidence="1">Endoplasmic reticulum</location>
    </subcellularLocation>
</comment>
<keyword evidence="3" id="KW-0256">Endoplasmic reticulum</keyword>
<keyword evidence="5" id="KW-0326">Glycosidase</keyword>
<evidence type="ECO:0000256" key="5">
    <source>
        <dbReference type="RuleBase" id="RU361193"/>
    </source>
</evidence>
<dbReference type="Gene3D" id="1.50.10.10">
    <property type="match status" value="2"/>
</dbReference>
<proteinExistence type="inferred from homology"/>
<dbReference type="InterPro" id="IPR044674">
    <property type="entry name" value="EDEM1/2/3"/>
</dbReference>
<comment type="similarity">
    <text evidence="2 5">Belongs to the glycosyl hydrolase 47 family.</text>
</comment>
<evidence type="ECO:0000313" key="7">
    <source>
        <dbReference type="Proteomes" id="UP000815325"/>
    </source>
</evidence>
<evidence type="ECO:0000256" key="3">
    <source>
        <dbReference type="ARBA" id="ARBA00022824"/>
    </source>
</evidence>
<keyword evidence="7" id="KW-1185">Reference proteome</keyword>
<protein>
    <recommendedName>
        <fullName evidence="5">alpha-1,2-Mannosidase</fullName>
        <ecNumber evidence="5">3.2.1.-</ecNumber>
    </recommendedName>
</protein>
<reference evidence="6" key="1">
    <citation type="submission" date="2017-08" db="EMBL/GenBank/DDBJ databases">
        <authorList>
            <person name="Polle J.E."/>
            <person name="Barry K."/>
            <person name="Cushman J."/>
            <person name="Schmutz J."/>
            <person name="Tran D."/>
            <person name="Hathwaick L.T."/>
            <person name="Yim W.C."/>
            <person name="Jenkins J."/>
            <person name="Mckie-Krisberg Z.M."/>
            <person name="Prochnik S."/>
            <person name="Lindquist E."/>
            <person name="Dockter R.B."/>
            <person name="Adam C."/>
            <person name="Molina H."/>
            <person name="Bunkerborg J."/>
            <person name="Jin E."/>
            <person name="Buchheim M."/>
            <person name="Magnuson J."/>
        </authorList>
    </citation>
    <scope>NUCLEOTIDE SEQUENCE</scope>
    <source>
        <strain evidence="6">CCAP 19/18</strain>
    </source>
</reference>
<keyword evidence="4" id="KW-0325">Glycoprotein</keyword>
<accession>A0ABQ7GSR6</accession>
<dbReference type="Proteomes" id="UP000815325">
    <property type="component" value="Unassembled WGS sequence"/>
</dbReference>
<evidence type="ECO:0000256" key="1">
    <source>
        <dbReference type="ARBA" id="ARBA00004240"/>
    </source>
</evidence>
<organism evidence="6 7">
    <name type="scientific">Dunaliella salina</name>
    <name type="common">Green alga</name>
    <name type="synonym">Protococcus salinus</name>
    <dbReference type="NCBI Taxonomy" id="3046"/>
    <lineage>
        <taxon>Eukaryota</taxon>
        <taxon>Viridiplantae</taxon>
        <taxon>Chlorophyta</taxon>
        <taxon>core chlorophytes</taxon>
        <taxon>Chlorophyceae</taxon>
        <taxon>CS clade</taxon>
        <taxon>Chlamydomonadales</taxon>
        <taxon>Dunaliellaceae</taxon>
        <taxon>Dunaliella</taxon>
    </lineage>
</organism>
<dbReference type="EMBL" id="MU069607">
    <property type="protein sequence ID" value="KAF5837667.1"/>
    <property type="molecule type" value="Genomic_DNA"/>
</dbReference>
<dbReference type="PANTHER" id="PTHR45679">
    <property type="entry name" value="ER DEGRADATION-ENHANCING ALPHA-MANNOSIDASE-LIKE PROTEIN 2"/>
    <property type="match status" value="1"/>
</dbReference>
<name>A0ABQ7GSR6_DUNSA</name>
<comment type="caution">
    <text evidence="6">The sequence shown here is derived from an EMBL/GenBank/DDBJ whole genome shotgun (WGS) entry which is preliminary data.</text>
</comment>
<keyword evidence="5 6" id="KW-0378">Hydrolase</keyword>
<evidence type="ECO:0000256" key="2">
    <source>
        <dbReference type="ARBA" id="ARBA00007658"/>
    </source>
</evidence>
<dbReference type="PRINTS" id="PR00747">
    <property type="entry name" value="GLYHDRLASE47"/>
</dbReference>
<gene>
    <name evidence="6" type="ORF">DUNSADRAFT_4032</name>
</gene>
<evidence type="ECO:0000256" key="4">
    <source>
        <dbReference type="ARBA" id="ARBA00023180"/>
    </source>
</evidence>
<dbReference type="EC" id="3.2.1.-" evidence="5"/>
<dbReference type="GO" id="GO:0016787">
    <property type="term" value="F:hydrolase activity"/>
    <property type="evidence" value="ECO:0007669"/>
    <property type="project" value="UniProtKB-KW"/>
</dbReference>
<evidence type="ECO:0000313" key="6">
    <source>
        <dbReference type="EMBL" id="KAF5837667.1"/>
    </source>
</evidence>
<dbReference type="Pfam" id="PF01532">
    <property type="entry name" value="Glyco_hydro_47"/>
    <property type="match status" value="2"/>
</dbReference>